<organism evidence="3 4">
    <name type="scientific">Stakelama pacifica</name>
    <dbReference type="NCBI Taxonomy" id="517720"/>
    <lineage>
        <taxon>Bacteria</taxon>
        <taxon>Pseudomonadati</taxon>
        <taxon>Pseudomonadota</taxon>
        <taxon>Alphaproteobacteria</taxon>
        <taxon>Sphingomonadales</taxon>
        <taxon>Sphingomonadaceae</taxon>
        <taxon>Stakelama</taxon>
    </lineage>
</organism>
<feature type="domain" description="Transposase Synechocystis PCC 6803" evidence="2">
    <location>
        <begin position="4"/>
        <end position="47"/>
    </location>
</feature>
<evidence type="ECO:0000259" key="2">
    <source>
        <dbReference type="Pfam" id="PF01710"/>
    </source>
</evidence>
<proteinExistence type="predicted"/>
<dbReference type="AlphaFoldDB" id="A0A4R6F9K4"/>
<evidence type="ECO:0000313" key="3">
    <source>
        <dbReference type="EMBL" id="TDN77712.1"/>
    </source>
</evidence>
<dbReference type="Proteomes" id="UP000295493">
    <property type="component" value="Unassembled WGS sequence"/>
</dbReference>
<evidence type="ECO:0000313" key="4">
    <source>
        <dbReference type="Proteomes" id="UP000295493"/>
    </source>
</evidence>
<dbReference type="InterPro" id="IPR036388">
    <property type="entry name" value="WH-like_DNA-bd_sf"/>
</dbReference>
<name>A0A4R6F9K4_9SPHN</name>
<dbReference type="EMBL" id="SNWD01000028">
    <property type="protein sequence ID" value="TDN77712.1"/>
    <property type="molecule type" value="Genomic_DNA"/>
</dbReference>
<dbReference type="InterPro" id="IPR009057">
    <property type="entry name" value="Homeodomain-like_sf"/>
</dbReference>
<accession>A0A4R6F9K4</accession>
<dbReference type="SUPFAM" id="SSF46689">
    <property type="entry name" value="Homeodomain-like"/>
    <property type="match status" value="1"/>
</dbReference>
<keyword evidence="4" id="KW-1185">Reference proteome</keyword>
<dbReference type="Gene3D" id="1.10.10.10">
    <property type="entry name" value="Winged helix-like DNA-binding domain superfamily/Winged helix DNA-binding domain"/>
    <property type="match status" value="1"/>
</dbReference>
<gene>
    <name evidence="3" type="ORF">EV664_1289</name>
</gene>
<protein>
    <submittedName>
        <fullName evidence="3">Transposase</fullName>
    </submittedName>
</protein>
<sequence>MSRAYSIDLRERVVAAMASGASARAAAAQFGVSVASAVRWSQRQRRTGGVAPGRLGGHRKPVLLPEREWLLARIAAEPDLTLRALLGELRDRGVKASYGALWLFLDRERLSFKKKPVRQRAGSSGRRPPTDAVAQIPEPA</sequence>
<comment type="caution">
    <text evidence="3">The sequence shown here is derived from an EMBL/GenBank/DDBJ whole genome shotgun (WGS) entry which is preliminary data.</text>
</comment>
<feature type="region of interest" description="Disordered" evidence="1">
    <location>
        <begin position="115"/>
        <end position="140"/>
    </location>
</feature>
<dbReference type="InterPro" id="IPR002622">
    <property type="entry name" value="Transposase_14"/>
</dbReference>
<dbReference type="Pfam" id="PF01710">
    <property type="entry name" value="HTH_Tnp_IS630"/>
    <property type="match status" value="1"/>
</dbReference>
<reference evidence="3 4" key="1">
    <citation type="submission" date="2019-03" db="EMBL/GenBank/DDBJ databases">
        <title>Genomic Encyclopedia of Type Strains, Phase IV (KMG-IV): sequencing the most valuable type-strain genomes for metagenomic binning, comparative biology and taxonomic classification.</title>
        <authorList>
            <person name="Goeker M."/>
        </authorList>
    </citation>
    <scope>NUCLEOTIDE SEQUENCE [LARGE SCALE GENOMIC DNA]</scope>
    <source>
        <strain evidence="3 4">DSM 25059</strain>
    </source>
</reference>
<evidence type="ECO:0000256" key="1">
    <source>
        <dbReference type="SAM" id="MobiDB-lite"/>
    </source>
</evidence>